<dbReference type="PRINTS" id="PR00080">
    <property type="entry name" value="SDRFAMILY"/>
</dbReference>
<dbReference type="InterPro" id="IPR057326">
    <property type="entry name" value="KR_dom"/>
</dbReference>
<dbReference type="Pfam" id="PF00106">
    <property type="entry name" value="adh_short"/>
    <property type="match status" value="1"/>
</dbReference>
<dbReference type="InterPro" id="IPR002347">
    <property type="entry name" value="SDR_fam"/>
</dbReference>
<organism evidence="6 7">
    <name type="scientific">Sphingobium fuliginis (strain ATCC 27551)</name>
    <dbReference type="NCBI Taxonomy" id="336203"/>
    <lineage>
        <taxon>Bacteria</taxon>
        <taxon>Pseudomonadati</taxon>
        <taxon>Pseudomonadota</taxon>
        <taxon>Alphaproteobacteria</taxon>
        <taxon>Sphingomonadales</taxon>
        <taxon>Sphingomonadaceae</taxon>
        <taxon>Sphingobium</taxon>
    </lineage>
</organism>
<accession>A0A292ZML9</accession>
<evidence type="ECO:0000313" key="7">
    <source>
        <dbReference type="Proteomes" id="UP000221538"/>
    </source>
</evidence>
<dbReference type="PANTHER" id="PTHR45024:SF2">
    <property type="entry name" value="SCP2 DOMAIN-CONTAINING PROTEIN"/>
    <property type="match status" value="1"/>
</dbReference>
<reference evidence="6 7" key="2">
    <citation type="journal article" date="2013" name="Environ. Sci. Technol.">
        <title>The 4-tert-butylphenol-utilizing bacterium Sphingobium fuliginis OMI can degrade bisphenols via phenolic ring hydroxylation and meta-cleavage pathway.</title>
        <authorList>
            <person name="Ogata Y."/>
            <person name="Goda S."/>
            <person name="Toyama T."/>
            <person name="Sei K."/>
            <person name="Ike M."/>
        </authorList>
    </citation>
    <scope>NUCLEOTIDE SEQUENCE [LARGE SCALE GENOMIC DNA]</scope>
    <source>
        <strain evidence="6 7">OMI</strain>
    </source>
</reference>
<protein>
    <submittedName>
        <fullName evidence="6">Oxidoreductase</fullName>
    </submittedName>
</protein>
<dbReference type="AlphaFoldDB" id="A0A292ZML9"/>
<dbReference type="FunFam" id="3.40.50.720:FF:000173">
    <property type="entry name" value="3-oxoacyl-[acyl-carrier protein] reductase"/>
    <property type="match status" value="1"/>
</dbReference>
<dbReference type="InterPro" id="IPR036291">
    <property type="entry name" value="NAD(P)-bd_dom_sf"/>
</dbReference>
<dbReference type="InterPro" id="IPR051687">
    <property type="entry name" value="Peroxisomal_Beta-Oxidation"/>
</dbReference>
<evidence type="ECO:0000313" key="6">
    <source>
        <dbReference type="EMBL" id="GAY24123.1"/>
    </source>
</evidence>
<comment type="caution">
    <text evidence="6">The sequence shown here is derived from an EMBL/GenBank/DDBJ whole genome shotgun (WGS) entry which is preliminary data.</text>
</comment>
<feature type="domain" description="Ketoreductase" evidence="5">
    <location>
        <begin position="11"/>
        <end position="211"/>
    </location>
</feature>
<evidence type="ECO:0000256" key="4">
    <source>
        <dbReference type="SAM" id="MobiDB-lite"/>
    </source>
</evidence>
<comment type="similarity">
    <text evidence="1 3">Belongs to the short-chain dehydrogenases/reductases (SDR) family.</text>
</comment>
<dbReference type="Gene3D" id="3.40.50.720">
    <property type="entry name" value="NAD(P)-binding Rossmann-like Domain"/>
    <property type="match status" value="1"/>
</dbReference>
<dbReference type="InterPro" id="IPR020904">
    <property type="entry name" value="Sc_DH/Rdtase_CS"/>
</dbReference>
<name>A0A292ZML9_SPHSA</name>
<reference evidence="6 7" key="1">
    <citation type="journal article" date="2013" name="Biodegradation">
        <title>Occurrence of 4-tert-butylphenol (4-t-BP) biodegradation in an aquatic sample caused by the presence of Spirodela polyrrhiza and isolation of a 4-t-BP-utilizing bacterium.</title>
        <authorList>
            <person name="Ogata Y."/>
            <person name="Toyama T."/>
            <person name="Yu N."/>
            <person name="Wang X."/>
            <person name="Sei K."/>
            <person name="Ike M."/>
        </authorList>
    </citation>
    <scope>NUCLEOTIDE SEQUENCE [LARGE SCALE GENOMIC DNA]</scope>
    <source>
        <strain evidence="6 7">OMI</strain>
    </source>
</reference>
<evidence type="ECO:0000259" key="5">
    <source>
        <dbReference type="SMART" id="SM00822"/>
    </source>
</evidence>
<dbReference type="EMBL" id="BEWI01000032">
    <property type="protein sequence ID" value="GAY24123.1"/>
    <property type="molecule type" value="Genomic_DNA"/>
</dbReference>
<proteinExistence type="inferred from homology"/>
<dbReference type="PRINTS" id="PR00081">
    <property type="entry name" value="GDHRDH"/>
</dbReference>
<dbReference type="PANTHER" id="PTHR45024">
    <property type="entry name" value="DEHYDROGENASES, SHORT CHAIN"/>
    <property type="match status" value="1"/>
</dbReference>
<dbReference type="Proteomes" id="UP000221538">
    <property type="component" value="Unassembled WGS sequence"/>
</dbReference>
<evidence type="ECO:0000256" key="3">
    <source>
        <dbReference type="RuleBase" id="RU000363"/>
    </source>
</evidence>
<dbReference type="RefSeq" id="WP_044660896.1">
    <property type="nucleotide sequence ID" value="NZ_BEWI01000032.1"/>
</dbReference>
<evidence type="ECO:0000256" key="1">
    <source>
        <dbReference type="ARBA" id="ARBA00006484"/>
    </source>
</evidence>
<sequence>MTAPLISLSGRVALVTGAGQGLGRAHALALARHGAMVAVNDLSQKDAEAVAQEIIAAGGQATACAANVADPASVTAMIDGIVAQWGRVDILVNNAGILRDRTFAKSTIEDFRTVIDVNLMGSVHCTHAVWNLMREQGYGRIVFTTSSSGLYGNFGQANYSAAKMALVGLMQTLAIEGERYGIHVNCLAPSAATGMTSGLYDSGDLARLGSDMVAPAVVALSAGEAPSRAIVLAGAGRFARAHVTMTNGAYLIGEEDMAAAILSQMDRIGDRAGEHVPASGPEQHRREVAGLQELVR</sequence>
<dbReference type="SMART" id="SM00822">
    <property type="entry name" value="PKS_KR"/>
    <property type="match status" value="1"/>
</dbReference>
<dbReference type="PROSITE" id="PS00061">
    <property type="entry name" value="ADH_SHORT"/>
    <property type="match status" value="1"/>
</dbReference>
<dbReference type="GO" id="GO:0016491">
    <property type="term" value="F:oxidoreductase activity"/>
    <property type="evidence" value="ECO:0007669"/>
    <property type="project" value="UniProtKB-KW"/>
</dbReference>
<dbReference type="SUPFAM" id="SSF51735">
    <property type="entry name" value="NAD(P)-binding Rossmann-fold domains"/>
    <property type="match status" value="1"/>
</dbReference>
<evidence type="ECO:0000256" key="2">
    <source>
        <dbReference type="ARBA" id="ARBA00023002"/>
    </source>
</evidence>
<gene>
    <name evidence="6" type="ORF">SFOMI_4701</name>
</gene>
<keyword evidence="2" id="KW-0560">Oxidoreductase</keyword>
<feature type="region of interest" description="Disordered" evidence="4">
    <location>
        <begin position="273"/>
        <end position="296"/>
    </location>
</feature>